<dbReference type="Proteomes" id="UP000321820">
    <property type="component" value="Chromosome"/>
</dbReference>
<organism evidence="8 9">
    <name type="scientific">Terriglobus albidus</name>
    <dbReference type="NCBI Taxonomy" id="1592106"/>
    <lineage>
        <taxon>Bacteria</taxon>
        <taxon>Pseudomonadati</taxon>
        <taxon>Acidobacteriota</taxon>
        <taxon>Terriglobia</taxon>
        <taxon>Terriglobales</taxon>
        <taxon>Acidobacteriaceae</taxon>
        <taxon>Terriglobus</taxon>
    </lineage>
</organism>
<dbReference type="Pfam" id="PF08281">
    <property type="entry name" value="Sigma70_r4_2"/>
    <property type="match status" value="1"/>
</dbReference>
<comment type="similarity">
    <text evidence="1">Belongs to the sigma-70 factor family. ECF subfamily.</text>
</comment>
<dbReference type="InterPro" id="IPR007627">
    <property type="entry name" value="RNA_pol_sigma70_r2"/>
</dbReference>
<evidence type="ECO:0000259" key="6">
    <source>
        <dbReference type="Pfam" id="PF04542"/>
    </source>
</evidence>
<feature type="domain" description="RNA polymerase sigma factor 70 region 4 type 2" evidence="7">
    <location>
        <begin position="115"/>
        <end position="167"/>
    </location>
</feature>
<proteinExistence type="inferred from homology"/>
<dbReference type="Pfam" id="PF04542">
    <property type="entry name" value="Sigma70_r2"/>
    <property type="match status" value="1"/>
</dbReference>
<dbReference type="InterPro" id="IPR039425">
    <property type="entry name" value="RNA_pol_sigma-70-like"/>
</dbReference>
<dbReference type="CDD" id="cd06171">
    <property type="entry name" value="Sigma70_r4"/>
    <property type="match status" value="1"/>
</dbReference>
<dbReference type="GO" id="GO:0006352">
    <property type="term" value="P:DNA-templated transcription initiation"/>
    <property type="evidence" value="ECO:0007669"/>
    <property type="project" value="InterPro"/>
</dbReference>
<dbReference type="SUPFAM" id="SSF88659">
    <property type="entry name" value="Sigma3 and sigma4 domains of RNA polymerase sigma factors"/>
    <property type="match status" value="1"/>
</dbReference>
<dbReference type="AlphaFoldDB" id="A0A5B9EL87"/>
<evidence type="ECO:0000313" key="9">
    <source>
        <dbReference type="Proteomes" id="UP000321820"/>
    </source>
</evidence>
<dbReference type="SUPFAM" id="SSF88946">
    <property type="entry name" value="Sigma2 domain of RNA polymerase sigma factors"/>
    <property type="match status" value="1"/>
</dbReference>
<dbReference type="EMBL" id="CP042806">
    <property type="protein sequence ID" value="QEE31187.1"/>
    <property type="molecule type" value="Genomic_DNA"/>
</dbReference>
<name>A0A5B9EL87_9BACT</name>
<protein>
    <submittedName>
        <fullName evidence="8">RNA polymerase sigma factor</fullName>
    </submittedName>
</protein>
<accession>A0A5B9EL87</accession>
<evidence type="ECO:0000313" key="8">
    <source>
        <dbReference type="EMBL" id="QEE31187.1"/>
    </source>
</evidence>
<keyword evidence="2" id="KW-0805">Transcription regulation</keyword>
<dbReference type="KEGG" id="talb:FTW19_05385"/>
<dbReference type="NCBIfam" id="TIGR02937">
    <property type="entry name" value="sigma70-ECF"/>
    <property type="match status" value="1"/>
</dbReference>
<evidence type="ECO:0000256" key="5">
    <source>
        <dbReference type="ARBA" id="ARBA00023163"/>
    </source>
</evidence>
<keyword evidence="5" id="KW-0804">Transcription</keyword>
<evidence type="ECO:0000256" key="1">
    <source>
        <dbReference type="ARBA" id="ARBA00010641"/>
    </source>
</evidence>
<evidence type="ECO:0000256" key="2">
    <source>
        <dbReference type="ARBA" id="ARBA00023015"/>
    </source>
</evidence>
<evidence type="ECO:0000259" key="7">
    <source>
        <dbReference type="Pfam" id="PF08281"/>
    </source>
</evidence>
<dbReference type="PANTHER" id="PTHR43133:SF8">
    <property type="entry name" value="RNA POLYMERASE SIGMA FACTOR HI_1459-RELATED"/>
    <property type="match status" value="1"/>
</dbReference>
<dbReference type="InterPro" id="IPR013249">
    <property type="entry name" value="RNA_pol_sigma70_r4_t2"/>
</dbReference>
<dbReference type="PANTHER" id="PTHR43133">
    <property type="entry name" value="RNA POLYMERASE ECF-TYPE SIGMA FACTO"/>
    <property type="match status" value="1"/>
</dbReference>
<keyword evidence="9" id="KW-1185">Reference proteome</keyword>
<dbReference type="InterPro" id="IPR013324">
    <property type="entry name" value="RNA_pol_sigma_r3/r4-like"/>
</dbReference>
<gene>
    <name evidence="8" type="ORF">FTW19_05385</name>
</gene>
<dbReference type="GO" id="GO:0003677">
    <property type="term" value="F:DNA binding"/>
    <property type="evidence" value="ECO:0007669"/>
    <property type="project" value="UniProtKB-KW"/>
</dbReference>
<dbReference type="InterPro" id="IPR014284">
    <property type="entry name" value="RNA_pol_sigma-70_dom"/>
</dbReference>
<dbReference type="Gene3D" id="1.10.1740.10">
    <property type="match status" value="1"/>
</dbReference>
<dbReference type="Gene3D" id="1.10.10.10">
    <property type="entry name" value="Winged helix-like DNA-binding domain superfamily/Winged helix DNA-binding domain"/>
    <property type="match status" value="1"/>
</dbReference>
<sequence>MHRELIADLVLVRKNEWDAVFSGLVQEHARLLYRIAYAVVRNQQDAEDAVQDVFLKAYRAQPNPQDARAYLARAAYRSALDRLPRKDTRAFAEHEDFPAGMASQEDLAAGWSEQRRLHRLIDALPGELRQPLLLTAIEGLTSREVAAILGIPEGTVRTRAQRAREELRKRLERRKV</sequence>
<dbReference type="GO" id="GO:0016987">
    <property type="term" value="F:sigma factor activity"/>
    <property type="evidence" value="ECO:0007669"/>
    <property type="project" value="UniProtKB-KW"/>
</dbReference>
<evidence type="ECO:0000256" key="3">
    <source>
        <dbReference type="ARBA" id="ARBA00023082"/>
    </source>
</evidence>
<reference evidence="8 9" key="1">
    <citation type="submission" date="2019-08" db="EMBL/GenBank/DDBJ databases">
        <title>Complete genome sequence of Terriglobus albidus strain ORNL.</title>
        <authorList>
            <person name="Podar M."/>
        </authorList>
    </citation>
    <scope>NUCLEOTIDE SEQUENCE [LARGE SCALE GENOMIC DNA]</scope>
    <source>
        <strain evidence="8 9">ORNL</strain>
    </source>
</reference>
<keyword evidence="4" id="KW-0238">DNA-binding</keyword>
<dbReference type="OrthoDB" id="9784984at2"/>
<keyword evidence="3" id="KW-0731">Sigma factor</keyword>
<dbReference type="InterPro" id="IPR036388">
    <property type="entry name" value="WH-like_DNA-bd_sf"/>
</dbReference>
<dbReference type="InterPro" id="IPR013325">
    <property type="entry name" value="RNA_pol_sigma_r2"/>
</dbReference>
<feature type="domain" description="RNA polymerase sigma-70 region 2" evidence="6">
    <location>
        <begin position="24"/>
        <end position="87"/>
    </location>
</feature>
<evidence type="ECO:0000256" key="4">
    <source>
        <dbReference type="ARBA" id="ARBA00023125"/>
    </source>
</evidence>